<evidence type="ECO:0000256" key="1">
    <source>
        <dbReference type="ARBA" id="ARBA00006484"/>
    </source>
</evidence>
<name>A0A936YRD1_9HYPH</name>
<dbReference type="RefSeq" id="WP_201662288.1">
    <property type="nucleotide sequence ID" value="NZ_JAEQNC010000012.1"/>
</dbReference>
<organism evidence="4 5">
    <name type="scientific">Rhizobium setariae</name>
    <dbReference type="NCBI Taxonomy" id="2801340"/>
    <lineage>
        <taxon>Bacteria</taxon>
        <taxon>Pseudomonadati</taxon>
        <taxon>Pseudomonadota</taxon>
        <taxon>Alphaproteobacteria</taxon>
        <taxon>Hyphomicrobiales</taxon>
        <taxon>Rhizobiaceae</taxon>
        <taxon>Rhizobium/Agrobacterium group</taxon>
        <taxon>Rhizobium</taxon>
    </lineage>
</organism>
<dbReference type="InterPro" id="IPR002347">
    <property type="entry name" value="SDR_fam"/>
</dbReference>
<comment type="similarity">
    <text evidence="1 3">Belongs to the short-chain dehydrogenases/reductases (SDR) family.</text>
</comment>
<dbReference type="GO" id="GO:0016491">
    <property type="term" value="F:oxidoreductase activity"/>
    <property type="evidence" value="ECO:0007669"/>
    <property type="project" value="UniProtKB-KW"/>
</dbReference>
<dbReference type="PRINTS" id="PR00080">
    <property type="entry name" value="SDRFAMILY"/>
</dbReference>
<comment type="caution">
    <text evidence="4">The sequence shown here is derived from an EMBL/GenBank/DDBJ whole genome shotgun (WGS) entry which is preliminary data.</text>
</comment>
<gene>
    <name evidence="4" type="ORF">JJB09_19700</name>
</gene>
<evidence type="ECO:0000313" key="5">
    <source>
        <dbReference type="Proteomes" id="UP000633219"/>
    </source>
</evidence>
<dbReference type="PANTHER" id="PTHR45024:SF2">
    <property type="entry name" value="SCP2 DOMAIN-CONTAINING PROTEIN"/>
    <property type="match status" value="1"/>
</dbReference>
<evidence type="ECO:0000256" key="2">
    <source>
        <dbReference type="ARBA" id="ARBA00023002"/>
    </source>
</evidence>
<dbReference type="PRINTS" id="PR00081">
    <property type="entry name" value="GDHRDH"/>
</dbReference>
<dbReference type="EMBL" id="JAEQNC010000012">
    <property type="protein sequence ID" value="MBL0374253.1"/>
    <property type="molecule type" value="Genomic_DNA"/>
</dbReference>
<reference evidence="4" key="1">
    <citation type="submission" date="2021-01" db="EMBL/GenBank/DDBJ databases">
        <title>Rhizobium sp. strain KVB221 16S ribosomal RNA gene Genome sequencing and assembly.</title>
        <authorList>
            <person name="Kang M."/>
        </authorList>
    </citation>
    <scope>NUCLEOTIDE SEQUENCE</scope>
    <source>
        <strain evidence="4">KVB221</strain>
    </source>
</reference>
<dbReference type="Pfam" id="PF00106">
    <property type="entry name" value="adh_short"/>
    <property type="match status" value="1"/>
</dbReference>
<dbReference type="AlphaFoldDB" id="A0A936YRD1"/>
<accession>A0A936YRD1</accession>
<dbReference type="InterPro" id="IPR036291">
    <property type="entry name" value="NAD(P)-bd_dom_sf"/>
</dbReference>
<keyword evidence="5" id="KW-1185">Reference proteome</keyword>
<dbReference type="SUPFAM" id="SSF51735">
    <property type="entry name" value="NAD(P)-binding Rossmann-fold domains"/>
    <property type="match status" value="1"/>
</dbReference>
<proteinExistence type="inferred from homology"/>
<dbReference type="Gene3D" id="3.40.50.720">
    <property type="entry name" value="NAD(P)-binding Rossmann-like Domain"/>
    <property type="match status" value="1"/>
</dbReference>
<dbReference type="Proteomes" id="UP000633219">
    <property type="component" value="Unassembled WGS sequence"/>
</dbReference>
<protein>
    <submittedName>
        <fullName evidence="4">SDR family NAD(P)-dependent oxidoreductase</fullName>
    </submittedName>
</protein>
<dbReference type="PANTHER" id="PTHR45024">
    <property type="entry name" value="DEHYDROGENASES, SHORT CHAIN"/>
    <property type="match status" value="1"/>
</dbReference>
<sequence>MIRFDGQVAIVTGAGRGMGRSHALDLARRGGVVVVSDVGTQTVAGEGRDSAVAQVVVDEIVAFGGKAMADATDVSDPAEAEALAKKVMDTYGRIDILVNNAGNQRFLHFHETSRADYDSLLDIHLGGSFNVTRACWPHMVEKGYGRVVFTTSQVGFYGQVDAVAYGAAKAGIMGLMHGMKLDAEKSGIRVNCISPFAFTRMVVDLFPKELAEELSPAHVSAGVTFLASRECNLNGEVLIAGGGHFCIAKTIETLGIDIDNPAEITADAVATNIGTITDTSRIEMYPDALAAVQVTFDRLSERAIQQQG</sequence>
<evidence type="ECO:0000256" key="3">
    <source>
        <dbReference type="RuleBase" id="RU000363"/>
    </source>
</evidence>
<dbReference type="InterPro" id="IPR051687">
    <property type="entry name" value="Peroxisomal_Beta-Oxidation"/>
</dbReference>
<keyword evidence="2" id="KW-0560">Oxidoreductase</keyword>
<evidence type="ECO:0000313" key="4">
    <source>
        <dbReference type="EMBL" id="MBL0374253.1"/>
    </source>
</evidence>